<dbReference type="EMBL" id="JRNT01000006">
    <property type="protein sequence ID" value="KGF47917.1"/>
    <property type="molecule type" value="Genomic_DNA"/>
</dbReference>
<feature type="binding site" evidence="5">
    <location>
        <position position="335"/>
    </location>
    <ligand>
        <name>a divalent metal cation</name>
        <dbReference type="ChEBI" id="CHEBI:60240"/>
        <label>1</label>
    </ligand>
</feature>
<evidence type="ECO:0000256" key="3">
    <source>
        <dbReference type="ARBA" id="ARBA00022723"/>
    </source>
</evidence>
<dbReference type="FunFam" id="3.40.1390.30:FF:000001">
    <property type="entry name" value="GTP cyclohydrolase 1 type 2"/>
    <property type="match status" value="1"/>
</dbReference>
<protein>
    <recommendedName>
        <fullName evidence="2 4">GTP cyclohydrolase 1 type 2 homolog</fullName>
    </recommendedName>
</protein>
<dbReference type="GO" id="GO:0005737">
    <property type="term" value="C:cytoplasm"/>
    <property type="evidence" value="ECO:0007669"/>
    <property type="project" value="TreeGrafter"/>
</dbReference>
<dbReference type="AlphaFoldDB" id="A0A096BYU3"/>
<dbReference type="InterPro" id="IPR002678">
    <property type="entry name" value="DUF34/NIF3"/>
</dbReference>
<feature type="binding site" evidence="5">
    <location>
        <position position="331"/>
    </location>
    <ligand>
        <name>a divalent metal cation</name>
        <dbReference type="ChEBI" id="CHEBI:60240"/>
        <label>1</label>
    </ligand>
</feature>
<dbReference type="NCBIfam" id="TIGR00486">
    <property type="entry name" value="YbgI_SA1388"/>
    <property type="match status" value="1"/>
</dbReference>
<dbReference type="Pfam" id="PF01784">
    <property type="entry name" value="DUF34_NIF3"/>
    <property type="match status" value="1"/>
</dbReference>
<dbReference type="PIRSF" id="PIRSF037489">
    <property type="entry name" value="UCP037489_NIF3_YqfO"/>
    <property type="match status" value="1"/>
</dbReference>
<feature type="binding site" evidence="5">
    <location>
        <position position="66"/>
    </location>
    <ligand>
        <name>a divalent metal cation</name>
        <dbReference type="ChEBI" id="CHEBI:60240"/>
        <label>1</label>
    </ligand>
</feature>
<evidence type="ECO:0000313" key="6">
    <source>
        <dbReference type="EMBL" id="KGF47917.1"/>
    </source>
</evidence>
<dbReference type="RefSeq" id="WP_038151485.1">
    <property type="nucleotide sequence ID" value="NZ_JRNT01000006.1"/>
</dbReference>
<evidence type="ECO:0000256" key="1">
    <source>
        <dbReference type="ARBA" id="ARBA00006964"/>
    </source>
</evidence>
<dbReference type="SUPFAM" id="SSF102705">
    <property type="entry name" value="NIF3 (NGG1p interacting factor 3)-like"/>
    <property type="match status" value="1"/>
</dbReference>
<dbReference type="Proteomes" id="UP000029628">
    <property type="component" value="Unassembled WGS sequence"/>
</dbReference>
<feature type="binding site" evidence="5">
    <location>
        <position position="105"/>
    </location>
    <ligand>
        <name>a divalent metal cation</name>
        <dbReference type="ChEBI" id="CHEBI:60240"/>
        <label>1</label>
    </ligand>
</feature>
<dbReference type="InterPro" id="IPR017221">
    <property type="entry name" value="DUF34/NIF3_bac"/>
</dbReference>
<comment type="similarity">
    <text evidence="1 4">Belongs to the GTP cyclohydrolase I type 2/NIF3 family.</text>
</comment>
<reference evidence="6 7" key="1">
    <citation type="submission" date="2014-07" db="EMBL/GenBank/DDBJ databases">
        <authorList>
            <person name="McCorrison J."/>
            <person name="Sanka R."/>
            <person name="Torralba M."/>
            <person name="Gillis M."/>
            <person name="Haft D.H."/>
            <person name="Methe B."/>
            <person name="Sutton G."/>
            <person name="Nelson K.E."/>
        </authorList>
    </citation>
    <scope>NUCLEOTIDE SEQUENCE [LARGE SCALE GENOMIC DNA]</scope>
    <source>
        <strain evidence="6 7">DNF00314</strain>
    </source>
</reference>
<evidence type="ECO:0000256" key="2">
    <source>
        <dbReference type="ARBA" id="ARBA00022112"/>
    </source>
</evidence>
<dbReference type="PANTHER" id="PTHR13799">
    <property type="entry name" value="NGG1 INTERACTING FACTOR 3"/>
    <property type="match status" value="1"/>
</dbReference>
<evidence type="ECO:0000256" key="5">
    <source>
        <dbReference type="PIRSR" id="PIRSR602678-1"/>
    </source>
</evidence>
<feature type="binding site" evidence="5">
    <location>
        <position position="67"/>
    </location>
    <ligand>
        <name>a divalent metal cation</name>
        <dbReference type="ChEBI" id="CHEBI:60240"/>
        <label>1</label>
    </ligand>
</feature>
<dbReference type="eggNOG" id="COG0327">
    <property type="taxonomic scope" value="Bacteria"/>
</dbReference>
<accession>A0A096BYU3</accession>
<evidence type="ECO:0000313" key="7">
    <source>
        <dbReference type="Proteomes" id="UP000029628"/>
    </source>
</evidence>
<name>A0A096BYU3_9FIRM</name>
<gene>
    <name evidence="6" type="ORF">HMPREF0872_02170</name>
</gene>
<evidence type="ECO:0000256" key="4">
    <source>
        <dbReference type="PIRNR" id="PIRNR037489"/>
    </source>
</evidence>
<sequence length="373" mass="41019">MSLLVEDVIQVMETWAPLSLAESWDNPGLMVGDRRETVTGILTTLDVTEEAVLYAINHDINMIISHHPLIFKGLKHIDKTTSIGKLLYSLIQSNIAVYSAHTNLDIAKDGLNDMLAGKLGLKDSLGFVRTGSSPLYKLIVYAPTSHSKRVRRALGLAGAGSMGNYAGCSYSSVGEGRFIPIEDAHPFIGKLGQMEVVEEERIETLVPGKILSNVIQAMLKVHPYEEVAYDVFPLKEPEEVHYLGRLGDLEIAMNYKEFIQYVQHVLPKARVRAGGVKKDAIQRIAICSGSGAEFITQAAIRGADAYITGDVKYHDMQLAKELGILVVDAGHFGTEECVAIGIASYISPHIHEIDSTISIMPYEEQQDFFFVKS</sequence>
<dbReference type="Gene3D" id="3.30.70.120">
    <property type="match status" value="1"/>
</dbReference>
<dbReference type="PANTHER" id="PTHR13799:SF14">
    <property type="entry name" value="GTP CYCLOHYDROLASE 1 TYPE 2 HOMOLOG"/>
    <property type="match status" value="1"/>
</dbReference>
<dbReference type="Gene3D" id="3.40.1390.30">
    <property type="entry name" value="NIF3 (NGG1p interacting factor 3)-like"/>
    <property type="match status" value="1"/>
</dbReference>
<keyword evidence="3 4" id="KW-0479">Metal-binding</keyword>
<dbReference type="GO" id="GO:0046872">
    <property type="term" value="F:metal ion binding"/>
    <property type="evidence" value="ECO:0007669"/>
    <property type="project" value="UniProtKB-UniRule"/>
</dbReference>
<proteinExistence type="inferred from homology"/>
<organism evidence="6 7">
    <name type="scientific">Veillonella montpellierensis DNF00314</name>
    <dbReference type="NCBI Taxonomy" id="1401067"/>
    <lineage>
        <taxon>Bacteria</taxon>
        <taxon>Bacillati</taxon>
        <taxon>Bacillota</taxon>
        <taxon>Negativicutes</taxon>
        <taxon>Veillonellales</taxon>
        <taxon>Veillonellaceae</taxon>
        <taxon>Veillonella</taxon>
    </lineage>
</organism>
<dbReference type="InterPro" id="IPR015867">
    <property type="entry name" value="N-reg_PII/ATP_PRibTrfase_C"/>
</dbReference>
<keyword evidence="7" id="KW-1185">Reference proteome</keyword>
<dbReference type="InterPro" id="IPR036069">
    <property type="entry name" value="DUF34/NIF3_sf"/>
</dbReference>
<comment type="caution">
    <text evidence="6">The sequence shown here is derived from an EMBL/GenBank/DDBJ whole genome shotgun (WGS) entry which is preliminary data.</text>
</comment>